<comment type="caution">
    <text evidence="2">The sequence shown here is derived from an EMBL/GenBank/DDBJ whole genome shotgun (WGS) entry which is preliminary data.</text>
</comment>
<dbReference type="Proteomes" id="UP000280842">
    <property type="component" value="Unassembled WGS sequence"/>
</dbReference>
<dbReference type="InterPro" id="IPR045584">
    <property type="entry name" value="Pilin-like"/>
</dbReference>
<evidence type="ECO:0000313" key="3">
    <source>
        <dbReference type="Proteomes" id="UP000280842"/>
    </source>
</evidence>
<dbReference type="SUPFAM" id="SSF54523">
    <property type="entry name" value="Pili subunits"/>
    <property type="match status" value="1"/>
</dbReference>
<keyword evidence="1" id="KW-0472">Membrane</keyword>
<dbReference type="NCBIfam" id="TIGR02532">
    <property type="entry name" value="IV_pilin_GFxxxE"/>
    <property type="match status" value="1"/>
</dbReference>
<keyword evidence="1" id="KW-0812">Transmembrane</keyword>
<dbReference type="PROSITE" id="PS00409">
    <property type="entry name" value="PROKAR_NTER_METHYL"/>
    <property type="match status" value="1"/>
</dbReference>
<evidence type="ECO:0000313" key="2">
    <source>
        <dbReference type="EMBL" id="RMA93295.1"/>
    </source>
</evidence>
<feature type="transmembrane region" description="Helical" evidence="1">
    <location>
        <begin position="12"/>
        <end position="41"/>
    </location>
</feature>
<dbReference type="EMBL" id="REFO01000013">
    <property type="protein sequence ID" value="RMA93295.1"/>
    <property type="molecule type" value="Genomic_DNA"/>
</dbReference>
<dbReference type="Gene3D" id="3.30.700.10">
    <property type="entry name" value="Glycoprotein, Type 4 Pilin"/>
    <property type="match status" value="1"/>
</dbReference>
<accession>A0A3M0BFB9</accession>
<organism evidence="2 3">
    <name type="scientific">Hydrogenothermus marinus</name>
    <dbReference type="NCBI Taxonomy" id="133270"/>
    <lineage>
        <taxon>Bacteria</taxon>
        <taxon>Pseudomonadati</taxon>
        <taxon>Aquificota</taxon>
        <taxon>Aquificia</taxon>
        <taxon>Aquificales</taxon>
        <taxon>Hydrogenothermaceae</taxon>
        <taxon>Hydrogenothermus</taxon>
    </lineage>
</organism>
<dbReference type="Pfam" id="PF07963">
    <property type="entry name" value="N_methyl"/>
    <property type="match status" value="1"/>
</dbReference>
<reference evidence="2 3" key="1">
    <citation type="submission" date="2018-10" db="EMBL/GenBank/DDBJ databases">
        <title>Genomic Encyclopedia of Archaeal and Bacterial Type Strains, Phase II (KMG-II): from individual species to whole genera.</title>
        <authorList>
            <person name="Goeker M."/>
        </authorList>
    </citation>
    <scope>NUCLEOTIDE SEQUENCE [LARGE SCALE GENOMIC DNA]</scope>
    <source>
        <strain evidence="2 3">VM1</strain>
    </source>
</reference>
<protein>
    <submittedName>
        <fullName evidence="2">Prepilin-type N-terminal cleavage/methylation domain-containing protein</fullName>
    </submittedName>
</protein>
<keyword evidence="1" id="KW-1133">Transmembrane helix</keyword>
<dbReference type="InterPro" id="IPR012902">
    <property type="entry name" value="N_methyl_site"/>
</dbReference>
<dbReference type="RefSeq" id="WP_121923464.1">
    <property type="nucleotide sequence ID" value="NZ_REFO01000013.1"/>
</dbReference>
<evidence type="ECO:0000256" key="1">
    <source>
        <dbReference type="SAM" id="Phobius"/>
    </source>
</evidence>
<sequence>MKIKGFSLLELIIVVAILSLLLSILLELIIVVAILSLLLSISIPYYIKYKKNAYLASIYYSFTNCARSLALDYSWNSTVKSKICNFQYTTDTCEIYIDETKPDYPVRIKGNTCNISLKGFHFSCEIKSLKKVYCYEQK</sequence>
<keyword evidence="3" id="KW-1185">Reference proteome</keyword>
<name>A0A3M0BFB9_9AQUI</name>
<proteinExistence type="predicted"/>
<dbReference type="AlphaFoldDB" id="A0A3M0BFB9"/>
<gene>
    <name evidence="2" type="ORF">CLV39_1357</name>
</gene>